<dbReference type="KEGG" id="vg:29060040"/>
<name>A0A173GCM4_9CAUD</name>
<dbReference type="RefSeq" id="YP_009282187.1">
    <property type="nucleotide sequence ID" value="NC_031034.1"/>
</dbReference>
<protein>
    <submittedName>
        <fullName evidence="1">Uncharacterized protein</fullName>
    </submittedName>
</protein>
<evidence type="ECO:0000313" key="1">
    <source>
        <dbReference type="EMBL" id="ANH50789.1"/>
    </source>
</evidence>
<gene>
    <name evidence="1" type="ORF">SALINJAH_233</name>
</gene>
<reference evidence="2" key="1">
    <citation type="submission" date="2016-04" db="EMBL/GenBank/DDBJ databases">
        <authorList>
            <person name="Adebesin M.O."/>
            <person name="Ahama K."/>
            <person name="Alekasir E.M."/>
            <person name="Ali S."/>
            <person name="Aligholizadeh E."/>
            <person name="Allison J.M."/>
            <person name="Alzaher A."/>
            <person name="Andaya C.D."/>
            <person name="Asfaw S."/>
            <person name="Bansal N."/>
            <person name="Beauchard M.A."/>
            <person name="Betancourt K.A."/>
            <person name="Bhatia B."/>
            <person name="Boretti N.A."/>
            <person name="Brondi J.N."/>
            <person name="Byrd C.E."/>
            <person name="Cao A."/>
            <person name="Cardosa E.A."/>
            <person name="Carter A."/>
            <person name="Chen S."/>
            <person name="Chen Y."/>
            <person name="Clara V.K."/>
            <person name="Cobuzzi M."/>
            <person name="Conn O.L."/>
            <person name="Crosby I.A."/>
            <person name="Daly S.B."/>
            <person name="Depaz I.X."/>
            <person name="Dhaurali S."/>
            <person name="Dowdy K.M."/>
            <person name="Edokobi N.B."/>
            <person name="Ekanayake A.B."/>
            <person name="Ekekwe S.O."/>
            <person name="Emond M.A."/>
            <person name="Endres L."/>
            <person name="Eng S."/>
            <person name="Felkoski S.A."/>
            <person name="Gant C.D."/>
            <person name="Gaskin B."/>
            <person name="Gondal S."/>
            <person name="Gutmann J."/>
            <person name="Ha T.-A."/>
            <person name="Habteyes H."/>
            <person name="Hariri O."/>
            <person name="Healey R.M."/>
            <person name="Heins J.L."/>
            <person name="Henderson A.L."/>
            <person name="Hernandez F.M."/>
            <person name="Hoang P.T."/>
            <person name="Hope K.T."/>
            <person name="Husna A."/>
            <person name="Hussain A."/>
            <person name="Imani O."/>
            <person name="Jackson N.L."/>
            <person name="Jacob V.M."/>
            <person name="Kang C."/>
            <person name="Kantov R.M."/>
            <person name="Kavuru S."/>
            <person name="Kerr M.S."/>
            <person name="Khan O.A."/>
            <person name="Khan T.M."/>
            <person name="King T."/>
            <person name="Kulkarni R."/>
            <person name="Li A."/>
            <person name="Maczka C."/>
            <person name="Maisonet E."/>
            <person name="Majethia P.M."/>
            <person name="Malik D.A."/>
            <person name="Mariam A."/>
            <person name="Marquess E.B."/>
            <person name="Mattison J."/>
            <person name="Mcdonald N."/>
            <person name="Mehr S."/>
            <person name="Mengers S.R."/>
            <person name="Michaels D.P."/>
            <person name="Mondal S."/>
            <person name="Monney D.B."/>
            <person name="Nakhleh S.I."/>
            <person name="Ndubuizu N.C."/>
            <person name="Nguyen A.H."/>
            <person name="Nguyen K.M."/>
            <person name="Nguyen M.T."/>
            <person name="Nicholas M.L."/>
            <person name="Nimalan J.P."/>
            <person name="O'Connell R.A."/>
            <person name="Odoi E."/>
            <person name="Ojo L."/>
            <person name="Okoye A.E."/>
            <person name="Olateru-Olagbegi O."/>
            <person name="Osei K.V."/>
            <person name="Osei-Tutu A."/>
            <person name="Palilla A.M."/>
            <person name="Pancholi S."/>
            <person name="Park J.H."/>
            <person name="Patel K."/>
            <person name="Patel P."/>
            <person name="Pennington E."/>
            <person name="Peterson R.E."/>
            <person name="Pon J."/>
            <person name="Pourkarim H."/>
            <person name="Reed M.L."/>
            <person name="Rottman V."/>
            <person name="Salazar J."/>
            <person name="Samet S."/>
            <person name="Sendze O."/>
            <person name="Stelmack M.A."/>
            <person name="Stinnett R."/>
            <person name="Tchouaga A.L."/>
            <person name="Thompson E.M."/>
            <person name="Tran N.G."/>
            <person name="Truong T."/>
            <person name="Udo J.A."/>
            <person name="Verona L.T."/>
            <person name="Vu T.-Q."/>
            <person name="Wade J."/>
            <person name="Wang N.Q."/>
            <person name="Waters Z.M."/>
            <person name="Wellman R.J."/>
            <person name="Woldegabreal S."/>
            <person name="Yee A.C."/>
            <person name="Yirefu M."/>
            <person name="Zahangir S."/>
            <person name="Zhai Y."/>
            <person name="Devine C.L."/>
            <person name="Liao K."/>
            <person name="Prasad P.K."/>
            <person name="Ruthenberg K.J."/>
            <person name="Shonk J.A."/>
            <person name="Way M."/>
            <person name="Yousufi H.K."/>
            <person name="Cao L."/>
            <person name="Fox J."/>
            <person name="Hobbs E."/>
            <person name="Kilic S."/>
            <person name="Nunn R."/>
            <person name="Patel R."/>
            <person name="Rubenstein M."/>
            <person name="Cresawn S.G."/>
            <person name="Russell D.A."/>
            <person name="Pope W.H."/>
            <person name="Jacobs-Sera D."/>
            <person name="Hendrix R.W."/>
            <person name="Hatfull G.F."/>
            <person name="Erill I."/>
            <person name="Caruso S.M."/>
        </authorList>
    </citation>
    <scope>NUCLEOTIDE SEQUENCE [LARGE SCALE GENOMIC DNA]</scope>
</reference>
<accession>A0A173GCM4</accession>
<evidence type="ECO:0000313" key="2">
    <source>
        <dbReference type="Proteomes" id="UP000203219"/>
    </source>
</evidence>
<sequence>MNAKHIFDRVDKSKGSGWLDLSEIASEFQIWEDYINEPEDCRITSYWLANWYCTDTIVGFQVYFFDDKPMAFSTQMGRKCDVNYYWASQEIAEEVCEYIKSLIVKEEPEIGVNLIDFNQEFEGYYRIDFSGQLFGVSPKATYKGRDVKIVERLKHTDLNIDTDVIIEYNDTKDRERVNIRLLKFGYFLEEDKQCLSLEKDS</sequence>
<dbReference type="EMBL" id="KX011169">
    <property type="protein sequence ID" value="ANH50789.1"/>
    <property type="molecule type" value="Genomic_DNA"/>
</dbReference>
<dbReference type="GeneID" id="29060040"/>
<dbReference type="Proteomes" id="UP000203219">
    <property type="component" value="Segment"/>
</dbReference>
<organism evidence="1 2">
    <name type="scientific">Bacillus phage SalinJah</name>
    <dbReference type="NCBI Taxonomy" id="1837830"/>
    <lineage>
        <taxon>Viruses</taxon>
        <taxon>Duplodnaviria</taxon>
        <taxon>Heunggongvirae</taxon>
        <taxon>Uroviricota</taxon>
        <taxon>Caudoviricetes</taxon>
        <taxon>Herelleviridae</taxon>
        <taxon>Bastillevirinae</taxon>
        <taxon>Wphvirus</taxon>
        <taxon>Wphvirus BPS13</taxon>
    </lineage>
</organism>
<proteinExistence type="predicted"/>